<accession>A0A0D2M340</accession>
<feature type="compositionally biased region" description="Basic and acidic residues" evidence="1">
    <location>
        <begin position="15"/>
        <end position="25"/>
    </location>
</feature>
<dbReference type="Proteomes" id="UP000054498">
    <property type="component" value="Unassembled WGS sequence"/>
</dbReference>
<feature type="region of interest" description="Disordered" evidence="1">
    <location>
        <begin position="166"/>
        <end position="197"/>
    </location>
</feature>
<organism evidence="2 3">
    <name type="scientific">Monoraphidium neglectum</name>
    <dbReference type="NCBI Taxonomy" id="145388"/>
    <lineage>
        <taxon>Eukaryota</taxon>
        <taxon>Viridiplantae</taxon>
        <taxon>Chlorophyta</taxon>
        <taxon>core chlorophytes</taxon>
        <taxon>Chlorophyceae</taxon>
        <taxon>CS clade</taxon>
        <taxon>Sphaeropleales</taxon>
        <taxon>Selenastraceae</taxon>
        <taxon>Monoraphidium</taxon>
    </lineage>
</organism>
<proteinExistence type="predicted"/>
<evidence type="ECO:0000256" key="1">
    <source>
        <dbReference type="SAM" id="MobiDB-lite"/>
    </source>
</evidence>
<dbReference type="KEGG" id="mng:MNEG_12215"/>
<feature type="region of interest" description="Disordered" evidence="1">
    <location>
        <begin position="1"/>
        <end position="95"/>
    </location>
</feature>
<reference evidence="2 3" key="1">
    <citation type="journal article" date="2013" name="BMC Genomics">
        <title>Reconstruction of the lipid metabolism for the microalga Monoraphidium neglectum from its genome sequence reveals characteristics suitable for biofuel production.</title>
        <authorList>
            <person name="Bogen C."/>
            <person name="Al-Dilaimi A."/>
            <person name="Albersmeier A."/>
            <person name="Wichmann J."/>
            <person name="Grundmann M."/>
            <person name="Rupp O."/>
            <person name="Lauersen K.J."/>
            <person name="Blifernez-Klassen O."/>
            <person name="Kalinowski J."/>
            <person name="Goesmann A."/>
            <person name="Mussgnug J.H."/>
            <person name="Kruse O."/>
        </authorList>
    </citation>
    <scope>NUCLEOTIDE SEQUENCE [LARGE SCALE GENOMIC DNA]</scope>
    <source>
        <strain evidence="2 3">SAG 48.87</strain>
    </source>
</reference>
<feature type="compositionally biased region" description="Low complexity" evidence="1">
    <location>
        <begin position="34"/>
        <end position="51"/>
    </location>
</feature>
<dbReference type="GeneID" id="25729555"/>
<feature type="compositionally biased region" description="Low complexity" evidence="1">
    <location>
        <begin position="1"/>
        <end position="14"/>
    </location>
</feature>
<keyword evidence="3" id="KW-1185">Reference proteome</keyword>
<dbReference type="AlphaFoldDB" id="A0A0D2M340"/>
<protein>
    <submittedName>
        <fullName evidence="2">Uncharacterized protein</fullName>
    </submittedName>
</protein>
<dbReference type="EMBL" id="KK103345">
    <property type="protein sequence ID" value="KIY95746.1"/>
    <property type="molecule type" value="Genomic_DNA"/>
</dbReference>
<name>A0A0D2M340_9CHLO</name>
<evidence type="ECO:0000313" key="2">
    <source>
        <dbReference type="EMBL" id="KIY95746.1"/>
    </source>
</evidence>
<evidence type="ECO:0000313" key="3">
    <source>
        <dbReference type="Proteomes" id="UP000054498"/>
    </source>
</evidence>
<sequence length="197" mass="21421">MQQQQQQQRQQQQQQERRLSTEHGQEQQLHAEVQGAQRQGQQLQQSARASADTPFNLVPCASEWAPPGGEALCQALEGDAPPSDDGGAFNMATPDDEIAGIDSLDADALASDGGSGASEAPFRLWTQKSIVASARDDLTRFAAMQGRSGAVAMQQAQHVQHDGLGWEFTVQQQQHQHQHPQHQHQQPQPRHAAATGS</sequence>
<dbReference type="RefSeq" id="XP_013894766.1">
    <property type="nucleotide sequence ID" value="XM_014039312.1"/>
</dbReference>
<gene>
    <name evidence="2" type="ORF">MNEG_12215</name>
</gene>